<keyword evidence="1" id="KW-1133">Transmembrane helix</keyword>
<keyword evidence="1" id="KW-0812">Transmembrane</keyword>
<comment type="caution">
    <text evidence="2">The sequence shown here is derived from an EMBL/GenBank/DDBJ whole genome shotgun (WGS) entry which is preliminary data.</text>
</comment>
<feature type="transmembrane region" description="Helical" evidence="1">
    <location>
        <begin position="61"/>
        <end position="81"/>
    </location>
</feature>
<dbReference type="Proteomes" id="UP000266915">
    <property type="component" value="Unassembled WGS sequence"/>
</dbReference>
<keyword evidence="3" id="KW-1185">Reference proteome</keyword>
<reference evidence="2 3" key="1">
    <citation type="submission" date="2018-11" db="EMBL/GenBank/DDBJ databases">
        <title>Sequencing the genomes of 1000 actinobacteria strains.</title>
        <authorList>
            <person name="Klenk H.-P."/>
        </authorList>
    </citation>
    <scope>NUCLEOTIDE SEQUENCE [LARGE SCALE GENOMIC DNA]</scope>
    <source>
        <strain evidence="2 3">DSM 14012</strain>
    </source>
</reference>
<name>A0A3N2C094_9MICO</name>
<organism evidence="2 3">
    <name type="scientific">Plantibacter flavus</name>
    <dbReference type="NCBI Taxonomy" id="150123"/>
    <lineage>
        <taxon>Bacteria</taxon>
        <taxon>Bacillati</taxon>
        <taxon>Actinomycetota</taxon>
        <taxon>Actinomycetes</taxon>
        <taxon>Micrococcales</taxon>
        <taxon>Microbacteriaceae</taxon>
        <taxon>Plantibacter</taxon>
    </lineage>
</organism>
<keyword evidence="1" id="KW-0472">Membrane</keyword>
<dbReference type="RefSeq" id="WP_085511801.1">
    <property type="nucleotide sequence ID" value="NZ_FXAP01000003.1"/>
</dbReference>
<evidence type="ECO:0000313" key="2">
    <source>
        <dbReference type="EMBL" id="ROR80744.1"/>
    </source>
</evidence>
<accession>A0A3N2C094</accession>
<protein>
    <submittedName>
        <fullName evidence="2">Uncharacterized protein</fullName>
    </submittedName>
</protein>
<proteinExistence type="predicted"/>
<gene>
    <name evidence="2" type="ORF">EDD42_0787</name>
</gene>
<feature type="transmembrane region" description="Helical" evidence="1">
    <location>
        <begin position="129"/>
        <end position="155"/>
    </location>
</feature>
<dbReference type="AlphaFoldDB" id="A0A3N2C094"/>
<dbReference type="EMBL" id="RKHL01000001">
    <property type="protein sequence ID" value="ROR80744.1"/>
    <property type="molecule type" value="Genomic_DNA"/>
</dbReference>
<sequence>MTERWARVARGTAAAAFATFAAALSHTIGGAAAPSAFVLLVGGTFAVLVCVLLAGRRITAVGVVASVLVSQLGYHALFTLVPSTVSATVASGGATGPANWHRHGVVELATGGVTAAHTHGDTTMWAAHLVAAVATIAAILFAERATLAALAALTVRILARRAAPKHLVPAPRRVRWVRVNRRPRNIGVVLLHLRHRGPPALAAA</sequence>
<evidence type="ECO:0000313" key="3">
    <source>
        <dbReference type="Proteomes" id="UP000266915"/>
    </source>
</evidence>
<evidence type="ECO:0000256" key="1">
    <source>
        <dbReference type="SAM" id="Phobius"/>
    </source>
</evidence>
<feature type="transmembrane region" description="Helical" evidence="1">
    <location>
        <begin position="35"/>
        <end position="54"/>
    </location>
</feature>